<dbReference type="Proteomes" id="UP001165306">
    <property type="component" value="Unassembled WGS sequence"/>
</dbReference>
<dbReference type="GO" id="GO:0030288">
    <property type="term" value="C:outer membrane-bounded periplasmic space"/>
    <property type="evidence" value="ECO:0007669"/>
    <property type="project" value="UniProtKB-ARBA"/>
</dbReference>
<dbReference type="PANTHER" id="PTHR30290:SF65">
    <property type="entry name" value="MONOACYL PHOSPHATIDYLINOSITOL TETRAMANNOSIDE-BINDING PROTEIN LPQW-RELATED"/>
    <property type="match status" value="1"/>
</dbReference>
<evidence type="ECO:0000313" key="4">
    <source>
        <dbReference type="Proteomes" id="UP001165306"/>
    </source>
</evidence>
<comment type="caution">
    <text evidence="3">The sequence shown here is derived from an EMBL/GenBank/DDBJ whole genome shotgun (WGS) entry which is preliminary data.</text>
</comment>
<dbReference type="InterPro" id="IPR039424">
    <property type="entry name" value="SBP_5"/>
</dbReference>
<dbReference type="EMBL" id="JAMSLR010000004">
    <property type="protein sequence ID" value="MCM8749130.1"/>
    <property type="molecule type" value="Genomic_DNA"/>
</dbReference>
<proteinExistence type="predicted"/>
<name>A0AA42BAY8_9BACT</name>
<dbReference type="GO" id="GO:1904680">
    <property type="term" value="F:peptide transmembrane transporter activity"/>
    <property type="evidence" value="ECO:0007669"/>
    <property type="project" value="TreeGrafter"/>
</dbReference>
<dbReference type="InterPro" id="IPR030678">
    <property type="entry name" value="Peptide/Ni-bd"/>
</dbReference>
<keyword evidence="4" id="KW-1185">Reference proteome</keyword>
<sequence length="627" mass="69137">MRDRSAFDELLEAASEGRLTRRDVLKRGAAVGLSASMLATLLAACAREEAAPTQEPAGQTPVAAQTPAAAQTPQAAPTEQPAAQRGGGGELRLLWWQAPTILNAHLSSGTKDFDASRVVLEPLADLDINGNLIPILADEPLPSLENGMVSPDGLSVTWKLRQSVKWHDGTPFTARDVKFTFDYLSNPETAATTFGTYDPVQSVEVVDEYTVKVNFKQPWAAWFEIFTGPDGMIVPEHALKDYVGAKAKDAPFNLQPIGTGPYKVKSFTPGDVVVYEINQDYWEPGKPFFDTITLKGGGDAASAARAVLQTGEMDYAWNIQVEPTILKQMEAAGLGKIQSTFGGGTERIEIMHADPQTEVNGEKAHYTVPHPHFKELKVRQALALAIQRDVIAEQLYGPGGSATALTLNENKQFMPQDLTWEFNLEKAAQLLDEVGAAPGPDGIRVLNGRRMDWLWMTSINAVRQKTQEIVKAALAQIGINIQIKAVDAAVFFSGDPGNPDTLNRGEYDLGMWTNSSGLFPIIWYKRYLSRNPETDIAQRSNDWHTPNVIRYQNEEFNRLYTQVEQEIDPDKYTPLFLDMQRLVVNDVAEIGIIARNSVAVVSNKLTGINPTPYASDLWDVKNWRREG</sequence>
<dbReference type="AlphaFoldDB" id="A0AA42BAY8"/>
<dbReference type="GO" id="GO:0043190">
    <property type="term" value="C:ATP-binding cassette (ABC) transporter complex"/>
    <property type="evidence" value="ECO:0007669"/>
    <property type="project" value="InterPro"/>
</dbReference>
<reference evidence="3" key="1">
    <citation type="submission" date="2022-06" db="EMBL/GenBank/DDBJ databases">
        <title>CFH 74404 Thermomicrobiaceae sp.</title>
        <authorList>
            <person name="Ming H."/>
            <person name="Li W.-J."/>
            <person name="Zhao Z."/>
        </authorList>
    </citation>
    <scope>NUCLEOTIDE SEQUENCE</scope>
    <source>
        <strain evidence="3">CFH 74404</strain>
    </source>
</reference>
<dbReference type="PANTHER" id="PTHR30290">
    <property type="entry name" value="PERIPLASMIC BINDING COMPONENT OF ABC TRANSPORTER"/>
    <property type="match status" value="1"/>
</dbReference>
<protein>
    <submittedName>
        <fullName evidence="3">Peptide ABC transporter substrate-binding protein</fullName>
    </submittedName>
</protein>
<dbReference type="CDD" id="cd08513">
    <property type="entry name" value="PBP2_thermophilic_Hb8_like"/>
    <property type="match status" value="1"/>
</dbReference>
<dbReference type="PROSITE" id="PS51318">
    <property type="entry name" value="TAT"/>
    <property type="match status" value="1"/>
</dbReference>
<dbReference type="RefSeq" id="WP_284056909.1">
    <property type="nucleotide sequence ID" value="NZ_JAMSLR010000004.1"/>
</dbReference>
<feature type="domain" description="Solute-binding protein family 5" evidence="2">
    <location>
        <begin position="134"/>
        <end position="516"/>
    </location>
</feature>
<dbReference type="PIRSF" id="PIRSF002741">
    <property type="entry name" value="MppA"/>
    <property type="match status" value="1"/>
</dbReference>
<gene>
    <name evidence="3" type="ORF">NET02_08235</name>
</gene>
<accession>A0AA42BAY8</accession>
<feature type="region of interest" description="Disordered" evidence="1">
    <location>
        <begin position="50"/>
        <end position="86"/>
    </location>
</feature>
<organism evidence="3 4">
    <name type="scientific">Thermalbibacter longus</name>
    <dbReference type="NCBI Taxonomy" id="2951981"/>
    <lineage>
        <taxon>Bacteria</taxon>
        <taxon>Pseudomonadati</taxon>
        <taxon>Thermomicrobiota</taxon>
        <taxon>Thermomicrobia</taxon>
        <taxon>Thermomicrobiales</taxon>
        <taxon>Thermomicrobiaceae</taxon>
        <taxon>Thermalbibacter</taxon>
    </lineage>
</organism>
<evidence type="ECO:0000256" key="1">
    <source>
        <dbReference type="SAM" id="MobiDB-lite"/>
    </source>
</evidence>
<evidence type="ECO:0000259" key="2">
    <source>
        <dbReference type="Pfam" id="PF00496"/>
    </source>
</evidence>
<dbReference type="Gene3D" id="3.40.190.10">
    <property type="entry name" value="Periplasmic binding protein-like II"/>
    <property type="match status" value="1"/>
</dbReference>
<feature type="compositionally biased region" description="Low complexity" evidence="1">
    <location>
        <begin position="56"/>
        <end position="84"/>
    </location>
</feature>
<dbReference type="InterPro" id="IPR000914">
    <property type="entry name" value="SBP_5_dom"/>
</dbReference>
<dbReference type="SUPFAM" id="SSF53850">
    <property type="entry name" value="Periplasmic binding protein-like II"/>
    <property type="match status" value="1"/>
</dbReference>
<dbReference type="Pfam" id="PF00496">
    <property type="entry name" value="SBP_bac_5"/>
    <property type="match status" value="1"/>
</dbReference>
<dbReference type="InterPro" id="IPR006311">
    <property type="entry name" value="TAT_signal"/>
</dbReference>
<dbReference type="GO" id="GO:0015833">
    <property type="term" value="P:peptide transport"/>
    <property type="evidence" value="ECO:0007669"/>
    <property type="project" value="TreeGrafter"/>
</dbReference>
<dbReference type="Gene3D" id="3.10.105.10">
    <property type="entry name" value="Dipeptide-binding Protein, Domain 3"/>
    <property type="match status" value="1"/>
</dbReference>
<evidence type="ECO:0000313" key="3">
    <source>
        <dbReference type="EMBL" id="MCM8749130.1"/>
    </source>
</evidence>